<accession>A0ABW0PRM8</accession>
<dbReference type="RefSeq" id="WP_266343294.1">
    <property type="nucleotide sequence ID" value="NZ_JAPKNH010000002.1"/>
</dbReference>
<dbReference type="Proteomes" id="UP001596150">
    <property type="component" value="Unassembled WGS sequence"/>
</dbReference>
<evidence type="ECO:0008006" key="4">
    <source>
        <dbReference type="Google" id="ProtNLM"/>
    </source>
</evidence>
<feature type="transmembrane region" description="Helical" evidence="1">
    <location>
        <begin position="126"/>
        <end position="142"/>
    </location>
</feature>
<keyword evidence="1" id="KW-0812">Transmembrane</keyword>
<keyword evidence="1" id="KW-1133">Transmembrane helix</keyword>
<feature type="transmembrane region" description="Helical" evidence="1">
    <location>
        <begin position="20"/>
        <end position="41"/>
    </location>
</feature>
<feature type="transmembrane region" description="Helical" evidence="1">
    <location>
        <begin position="183"/>
        <end position="212"/>
    </location>
</feature>
<keyword evidence="1" id="KW-0472">Membrane</keyword>
<feature type="transmembrane region" description="Helical" evidence="1">
    <location>
        <begin position="290"/>
        <end position="312"/>
    </location>
</feature>
<comment type="caution">
    <text evidence="2">The sequence shown here is derived from an EMBL/GenBank/DDBJ whole genome shotgun (WGS) entry which is preliminary data.</text>
</comment>
<gene>
    <name evidence="2" type="ORF">ACFPP9_05920</name>
</gene>
<name>A0ABW0PRM8_9HYPH</name>
<sequence length="549" mass="58696">MAYLEKVSPLQRVQHPARSGSLLLSAGVAILSALIFVALALRILNYEMRKDEQLYVPPIRLLDTQEIYRDFFYNHTPGSAWLFYGLGRLTGSDHLLLTGRLGVLLGWVVLIAVIGGISYALTQSRLISWCIVILSVTNELFLTQPGMTATNNLLPLPLSFLGLGLFILGVRDERDRPMLYAGAGFFLSLAVCFKISAVAFIPPVVIASFLLPRALGVQERGLRVVAPLALGGAIGGLPVLLYLVTDRQRFLAHVLGYHTGPHVQYMRMPGVADEGAAMTLAAKLLLAHDIWLAAGVAVALVAVGALLITLLWGGGEARPATRGLTMGPAWVVVGALIFSAALSFIPTPGFPQYFAQPLICIPLALAVLFAGLGSNERRHVAPALLAATVIALVIAAPRFGQYLGTALHPERWTVMRVHDGGVALAERMTEAGADGRVATLAPIYPLEGGLEVYPELATGPFAYRTGDITPPALAGQYRMTSPTRIGALLDSDPPAALLLGFDDTLEAPMVAYAEANGYERVTDLGIRDRYGNAVLYLRRPGQAVSSPAP</sequence>
<evidence type="ECO:0000256" key="1">
    <source>
        <dbReference type="SAM" id="Phobius"/>
    </source>
</evidence>
<evidence type="ECO:0000313" key="3">
    <source>
        <dbReference type="Proteomes" id="UP001596150"/>
    </source>
</evidence>
<feature type="transmembrane region" description="Helical" evidence="1">
    <location>
        <begin position="324"/>
        <end position="347"/>
    </location>
</feature>
<feature type="transmembrane region" description="Helical" evidence="1">
    <location>
        <begin position="154"/>
        <end position="171"/>
    </location>
</feature>
<feature type="transmembrane region" description="Helical" evidence="1">
    <location>
        <begin position="101"/>
        <end position="120"/>
    </location>
</feature>
<reference evidence="3" key="1">
    <citation type="journal article" date="2019" name="Int. J. Syst. Evol. Microbiol.">
        <title>The Global Catalogue of Microorganisms (GCM) 10K type strain sequencing project: providing services to taxonomists for standard genome sequencing and annotation.</title>
        <authorList>
            <consortium name="The Broad Institute Genomics Platform"/>
            <consortium name="The Broad Institute Genome Sequencing Center for Infectious Disease"/>
            <person name="Wu L."/>
            <person name="Ma J."/>
        </authorList>
    </citation>
    <scope>NUCLEOTIDE SEQUENCE [LARGE SCALE GENOMIC DNA]</scope>
    <source>
        <strain evidence="3">KACC 12633</strain>
    </source>
</reference>
<dbReference type="EMBL" id="JBHSML010000002">
    <property type="protein sequence ID" value="MFC5515301.1"/>
    <property type="molecule type" value="Genomic_DNA"/>
</dbReference>
<organism evidence="2 3">
    <name type="scientific">Kaistia terrae</name>
    <dbReference type="NCBI Taxonomy" id="537017"/>
    <lineage>
        <taxon>Bacteria</taxon>
        <taxon>Pseudomonadati</taxon>
        <taxon>Pseudomonadota</taxon>
        <taxon>Alphaproteobacteria</taxon>
        <taxon>Hyphomicrobiales</taxon>
        <taxon>Kaistiaceae</taxon>
        <taxon>Kaistia</taxon>
    </lineage>
</organism>
<feature type="transmembrane region" description="Helical" evidence="1">
    <location>
        <begin position="380"/>
        <end position="400"/>
    </location>
</feature>
<evidence type="ECO:0000313" key="2">
    <source>
        <dbReference type="EMBL" id="MFC5515301.1"/>
    </source>
</evidence>
<proteinExistence type="predicted"/>
<feature type="transmembrane region" description="Helical" evidence="1">
    <location>
        <begin position="224"/>
        <end position="244"/>
    </location>
</feature>
<feature type="transmembrane region" description="Helical" evidence="1">
    <location>
        <begin position="353"/>
        <end position="373"/>
    </location>
</feature>
<keyword evidence="3" id="KW-1185">Reference proteome</keyword>
<protein>
    <recommendedName>
        <fullName evidence="4">Glycosyltransferase RgtA/B/C/D-like domain-containing protein</fullName>
    </recommendedName>
</protein>